<proteinExistence type="inferred from homology"/>
<organism evidence="6 7">
    <name type="scientific">Pendulispora brunnea</name>
    <dbReference type="NCBI Taxonomy" id="2905690"/>
    <lineage>
        <taxon>Bacteria</taxon>
        <taxon>Pseudomonadati</taxon>
        <taxon>Myxococcota</taxon>
        <taxon>Myxococcia</taxon>
        <taxon>Myxococcales</taxon>
        <taxon>Sorangiineae</taxon>
        <taxon>Pendulisporaceae</taxon>
        <taxon>Pendulispora</taxon>
    </lineage>
</organism>
<dbReference type="Pfam" id="PF00975">
    <property type="entry name" value="Thioesterase"/>
    <property type="match status" value="1"/>
</dbReference>
<dbReference type="InterPro" id="IPR020806">
    <property type="entry name" value="PKS_PP-bd"/>
</dbReference>
<dbReference type="InterPro" id="IPR036736">
    <property type="entry name" value="ACP-like_sf"/>
</dbReference>
<keyword evidence="3" id="KW-0597">Phosphoprotein</keyword>
<accession>A0ABZ2KR51</accession>
<dbReference type="Gene3D" id="1.10.1200.10">
    <property type="entry name" value="ACP-like"/>
    <property type="match status" value="1"/>
</dbReference>
<keyword evidence="7" id="KW-1185">Reference proteome</keyword>
<dbReference type="PANTHER" id="PTHR22754:SF32">
    <property type="entry name" value="DISCO-INTERACTING PROTEIN 2"/>
    <property type="match status" value="1"/>
</dbReference>
<feature type="region of interest" description="Disordered" evidence="4">
    <location>
        <begin position="1"/>
        <end position="28"/>
    </location>
</feature>
<dbReference type="InterPro" id="IPR029058">
    <property type="entry name" value="AB_hydrolase_fold"/>
</dbReference>
<evidence type="ECO:0000256" key="1">
    <source>
        <dbReference type="ARBA" id="ARBA00006432"/>
    </source>
</evidence>
<dbReference type="Gene3D" id="3.30.300.30">
    <property type="match status" value="1"/>
</dbReference>
<dbReference type="InterPro" id="IPR001031">
    <property type="entry name" value="Thioesterase"/>
</dbReference>
<evidence type="ECO:0000313" key="7">
    <source>
        <dbReference type="Proteomes" id="UP001379533"/>
    </source>
</evidence>
<dbReference type="PROSITE" id="PS00455">
    <property type="entry name" value="AMP_BINDING"/>
    <property type="match status" value="1"/>
</dbReference>
<dbReference type="InterPro" id="IPR000873">
    <property type="entry name" value="AMP-dep_synth/lig_dom"/>
</dbReference>
<evidence type="ECO:0000256" key="2">
    <source>
        <dbReference type="ARBA" id="ARBA00022450"/>
    </source>
</evidence>
<dbReference type="InterPro" id="IPR042099">
    <property type="entry name" value="ANL_N_sf"/>
</dbReference>
<dbReference type="SMART" id="SM00823">
    <property type="entry name" value="PKS_PP"/>
    <property type="match status" value="1"/>
</dbReference>
<reference evidence="6 7" key="1">
    <citation type="submission" date="2021-12" db="EMBL/GenBank/DDBJ databases">
        <title>Discovery of the Pendulisporaceae a myxobacterial family with distinct sporulation behavior and unique specialized metabolism.</title>
        <authorList>
            <person name="Garcia R."/>
            <person name="Popoff A."/>
            <person name="Bader C.D."/>
            <person name="Loehr J."/>
            <person name="Walesch S."/>
            <person name="Walt C."/>
            <person name="Boldt J."/>
            <person name="Bunk B."/>
            <person name="Haeckl F.J.F.P.J."/>
            <person name="Gunesch A.P."/>
            <person name="Birkelbach J."/>
            <person name="Nuebel U."/>
            <person name="Pietschmann T."/>
            <person name="Bach T."/>
            <person name="Mueller R."/>
        </authorList>
    </citation>
    <scope>NUCLEOTIDE SEQUENCE [LARGE SCALE GENOMIC DNA]</scope>
    <source>
        <strain evidence="6 7">MSr12523</strain>
    </source>
</reference>
<keyword evidence="2" id="KW-0596">Phosphopantetheine</keyword>
<feature type="domain" description="Carrier" evidence="5">
    <location>
        <begin position="580"/>
        <end position="658"/>
    </location>
</feature>
<dbReference type="InterPro" id="IPR020845">
    <property type="entry name" value="AMP-binding_CS"/>
</dbReference>
<dbReference type="EMBL" id="CP089982">
    <property type="protein sequence ID" value="WXB00193.1"/>
    <property type="molecule type" value="Genomic_DNA"/>
</dbReference>
<gene>
    <name evidence="6" type="ORF">LZC95_25680</name>
</gene>
<dbReference type="InterPro" id="IPR020802">
    <property type="entry name" value="TesA-like"/>
</dbReference>
<dbReference type="SMART" id="SM00824">
    <property type="entry name" value="PKS_TE"/>
    <property type="match status" value="1"/>
</dbReference>
<dbReference type="Gene3D" id="3.40.50.12780">
    <property type="entry name" value="N-terminal domain of ligase-like"/>
    <property type="match status" value="1"/>
</dbReference>
<dbReference type="SUPFAM" id="SSF56801">
    <property type="entry name" value="Acetyl-CoA synthetase-like"/>
    <property type="match status" value="1"/>
</dbReference>
<comment type="similarity">
    <text evidence="1">Belongs to the ATP-dependent AMP-binding enzyme family.</text>
</comment>
<dbReference type="Pfam" id="PF00550">
    <property type="entry name" value="PP-binding"/>
    <property type="match status" value="1"/>
</dbReference>
<evidence type="ECO:0000259" key="5">
    <source>
        <dbReference type="PROSITE" id="PS50075"/>
    </source>
</evidence>
<evidence type="ECO:0000256" key="3">
    <source>
        <dbReference type="ARBA" id="ARBA00022553"/>
    </source>
</evidence>
<evidence type="ECO:0000313" key="6">
    <source>
        <dbReference type="EMBL" id="WXB00193.1"/>
    </source>
</evidence>
<dbReference type="InterPro" id="IPR045851">
    <property type="entry name" value="AMP-bd_C_sf"/>
</dbReference>
<dbReference type="PROSITE" id="PS50075">
    <property type="entry name" value="CARRIER"/>
    <property type="match status" value="1"/>
</dbReference>
<dbReference type="SUPFAM" id="SSF47336">
    <property type="entry name" value="ACP-like"/>
    <property type="match status" value="1"/>
</dbReference>
<feature type="compositionally biased region" description="Polar residues" evidence="4">
    <location>
        <begin position="1"/>
        <end position="10"/>
    </location>
</feature>
<dbReference type="RefSeq" id="WP_394850836.1">
    <property type="nucleotide sequence ID" value="NZ_CP089982.1"/>
</dbReference>
<sequence length="936" mass="102881">MDASAVSISHSPAFFPTSRSEHKEQPPQPANLAELLLRVTRRYPRTGICLISTERDGKAELLSYPALLDEARRILGGLQAYDRGPGAKIALLLERASDFIPAFWACVLGGYVPCPLVPIRNDAERWAKHLAHIDTLLEKPLFISTGALVGDLPGVQAADLDELRTGTPRDHVHAAKPHDPALLVLTSGSTGNSKAVVLTHGNLIASMAGKKERHELTAADVTLNWISFDHVAALLEMHLLPLYAGAVQLHVDPAVILADPLMFLRFMDRYRVSVTFTPNFLFGQINAALSSAKHADDKGQTHVLDLSCVRHIISGGEAIVVETGRRFLDLLEPFGLSRKALWPAFGMTETCAGSVFSREFPERDENREFACLGLPIAGLQMRVMNDDGLSVPDGESGELQLRGPMVFGRYHNNEEATHGAFTPDGWFRTGDLGRIENGRLHLVGRSKDSIIVSGVNYFSHELETALEQLDGIERSFVAAFPTRPKGADTEQLVVAFAPTFALDDEAKLHQLTIAVRNTVIMLWGFRPTLILPLPKGAFPKTSLGKIQRSLLRKRLEAGELASHEAHIADVTRRQLGGYTPPAGLTETAIAAIFAELFGLDPSTVSATASFFDLGGTSLDIIKLKQLLQERLGFVNVPVISILQNPTVRGLASQDEKEYDPIVPLQMTGTKTPLFCIHPGVGEVLVYVNLANYFVNERPFYALRARGFKKGEAYFTSMEELVSTYVDAIRKKQPHGPYAIAGYSFSGPVAFEIAKVLESQGERVAFVGSIDMRPHIVQPGSDFFDEVETTVLLAFFLSLINRKQMDELPAQLRAGLPHQDPCAAILQLAPPERVAELDLDLPKLQAWSALAHSLVLVAKKYVPTGNVESMTVFYAEPLWGTKQEWLSDQLKNWDAFTRAPNRYIEVGGEHHTLMDPKHVATFQAVLRAELDRALDGQ</sequence>
<name>A0ABZ2KR51_9BACT</name>
<protein>
    <submittedName>
        <fullName evidence="6">Non-ribosomal peptide synthetase</fullName>
    </submittedName>
</protein>
<dbReference type="SUPFAM" id="SSF53474">
    <property type="entry name" value="alpha/beta-Hydrolases"/>
    <property type="match status" value="1"/>
</dbReference>
<dbReference type="InterPro" id="IPR009081">
    <property type="entry name" value="PP-bd_ACP"/>
</dbReference>
<dbReference type="Proteomes" id="UP001379533">
    <property type="component" value="Chromosome"/>
</dbReference>
<evidence type="ECO:0000256" key="4">
    <source>
        <dbReference type="SAM" id="MobiDB-lite"/>
    </source>
</evidence>
<dbReference type="PANTHER" id="PTHR22754">
    <property type="entry name" value="DISCO-INTERACTING PROTEIN 2 DIP2 -RELATED"/>
    <property type="match status" value="1"/>
</dbReference>
<dbReference type="Pfam" id="PF00501">
    <property type="entry name" value="AMP-binding"/>
    <property type="match status" value="1"/>
</dbReference>
<dbReference type="Gene3D" id="3.40.50.1820">
    <property type="entry name" value="alpha/beta hydrolase"/>
    <property type="match status" value="1"/>
</dbReference>